<feature type="domain" description="SLH" evidence="3">
    <location>
        <begin position="20"/>
        <end position="83"/>
    </location>
</feature>
<gene>
    <name evidence="5" type="ORF">ABC228_09115</name>
</gene>
<feature type="domain" description="SH3b" evidence="4">
    <location>
        <begin position="467"/>
        <end position="529"/>
    </location>
</feature>
<dbReference type="SMART" id="SM00287">
    <property type="entry name" value="SH3b"/>
    <property type="match status" value="1"/>
</dbReference>
<comment type="caution">
    <text evidence="5">The sequence shown here is derived from an EMBL/GenBank/DDBJ whole genome shotgun (WGS) entry which is preliminary data.</text>
</comment>
<name>A0ABU9XGE7_9BACI</name>
<dbReference type="PANTHER" id="PTHR43308">
    <property type="entry name" value="OUTER MEMBRANE PROTEIN ALPHA-RELATED"/>
    <property type="match status" value="1"/>
</dbReference>
<evidence type="ECO:0000259" key="3">
    <source>
        <dbReference type="PROSITE" id="PS51272"/>
    </source>
</evidence>
<dbReference type="InterPro" id="IPR002901">
    <property type="entry name" value="MGlyc_endo_b_GlcNAc-like_dom"/>
</dbReference>
<feature type="signal peptide" evidence="2">
    <location>
        <begin position="1"/>
        <end position="25"/>
    </location>
</feature>
<evidence type="ECO:0000313" key="6">
    <source>
        <dbReference type="Proteomes" id="UP001444625"/>
    </source>
</evidence>
<dbReference type="InterPro" id="IPR001119">
    <property type="entry name" value="SLH_dom"/>
</dbReference>
<feature type="domain" description="SLH" evidence="3">
    <location>
        <begin position="84"/>
        <end position="143"/>
    </location>
</feature>
<dbReference type="Gene3D" id="2.30.30.40">
    <property type="entry name" value="SH3 Domains"/>
    <property type="match status" value="1"/>
</dbReference>
<feature type="chain" id="PRO_5045255860" evidence="2">
    <location>
        <begin position="26"/>
        <end position="529"/>
    </location>
</feature>
<dbReference type="SMART" id="SM00047">
    <property type="entry name" value="LYZ2"/>
    <property type="match status" value="1"/>
</dbReference>
<dbReference type="Proteomes" id="UP001444625">
    <property type="component" value="Unassembled WGS sequence"/>
</dbReference>
<dbReference type="PANTHER" id="PTHR43308:SF5">
    <property type="entry name" value="S-LAYER PROTEIN _ PEPTIDOGLYCAN ENDO-BETA-N-ACETYLGLUCOSAMINIDASE"/>
    <property type="match status" value="1"/>
</dbReference>
<proteinExistence type="predicted"/>
<dbReference type="Pfam" id="PF08239">
    <property type="entry name" value="SH3_3"/>
    <property type="match status" value="1"/>
</dbReference>
<accession>A0ABU9XGE7</accession>
<dbReference type="EMBL" id="JBDIML010000002">
    <property type="protein sequence ID" value="MEN2767348.1"/>
    <property type="molecule type" value="Genomic_DNA"/>
</dbReference>
<keyword evidence="6" id="KW-1185">Reference proteome</keyword>
<dbReference type="InterPro" id="IPR003646">
    <property type="entry name" value="SH3-like_bac-type"/>
</dbReference>
<evidence type="ECO:0000259" key="4">
    <source>
        <dbReference type="PROSITE" id="PS51781"/>
    </source>
</evidence>
<evidence type="ECO:0000256" key="1">
    <source>
        <dbReference type="ARBA" id="ARBA00022729"/>
    </source>
</evidence>
<organism evidence="5 6">
    <name type="scientific">Ornithinibacillus xuwenensis</name>
    <dbReference type="NCBI Taxonomy" id="3144668"/>
    <lineage>
        <taxon>Bacteria</taxon>
        <taxon>Bacillati</taxon>
        <taxon>Bacillota</taxon>
        <taxon>Bacilli</taxon>
        <taxon>Bacillales</taxon>
        <taxon>Bacillaceae</taxon>
        <taxon>Ornithinibacillus</taxon>
    </lineage>
</organism>
<sequence>MKRYSILCIILVLVLLLLSPISVQADDITGHYFENDIRALIHEGIMVGYDDGIYKPNREVTRAEFTVFLVRILGLTDSSQSTSFTDVSQQDWFYKDISIANSHQLINGYPNGSFQPNKKITRQEIAAITHRALQSKGIRVEEASLNFVDKETINPIYHKAIAQLLALNIIVGKIDENGNRYYHPLKQTTRGETAAILNRIRNVLKGPTEIITYTKYNYDFLNMVAIQMTKTPKVDGSGIYLASQELVSYYTNPSNFATSSSDFLQFLTLSQSSGLSVEELNNKVLKGKGSLEGQGQAFIDASTQYNVNEVYLIAHALHETGNGTSALASGYLVSQVDGKSVPPKKTYNMYGIKAYDSNALKMGSEHAYKEGWFTPRDAIIGGAKFLAEGYINRGQDTLYKMRWNPSSPGYPQYATHVAWAVLQTHRMREIYSLLDFYVLHFDVPVFLNQPGSMSYPSGASQYFVNRKREGMIGTTTVNLNIRTGPTTSFPIIKTLPQNTRVTIIGENGGWFKVTSESITGWVSGEYLNL</sequence>
<keyword evidence="1 2" id="KW-0732">Signal</keyword>
<dbReference type="Gene3D" id="1.10.530.10">
    <property type="match status" value="1"/>
</dbReference>
<dbReference type="PROSITE" id="PS51781">
    <property type="entry name" value="SH3B"/>
    <property type="match status" value="1"/>
</dbReference>
<feature type="domain" description="SLH" evidence="3">
    <location>
        <begin position="144"/>
        <end position="211"/>
    </location>
</feature>
<dbReference type="RefSeq" id="WP_345824806.1">
    <property type="nucleotide sequence ID" value="NZ_JBDIML010000002.1"/>
</dbReference>
<dbReference type="PROSITE" id="PS51272">
    <property type="entry name" value="SLH"/>
    <property type="match status" value="3"/>
</dbReference>
<evidence type="ECO:0000256" key="2">
    <source>
        <dbReference type="SAM" id="SignalP"/>
    </source>
</evidence>
<reference evidence="5 6" key="1">
    <citation type="submission" date="2024-05" db="EMBL/GenBank/DDBJ databases">
        <authorList>
            <person name="Haq I."/>
            <person name="Ullah Z."/>
            <person name="Ahmad R."/>
            <person name="Li M."/>
            <person name="Tong Y."/>
        </authorList>
    </citation>
    <scope>NUCLEOTIDE SEQUENCE [LARGE SCALE GENOMIC DNA]</scope>
    <source>
        <strain evidence="5 6">16A2E</strain>
    </source>
</reference>
<dbReference type="Pfam" id="PF01832">
    <property type="entry name" value="Glucosaminidase"/>
    <property type="match status" value="1"/>
</dbReference>
<evidence type="ECO:0000313" key="5">
    <source>
        <dbReference type="EMBL" id="MEN2767348.1"/>
    </source>
</evidence>
<protein>
    <submittedName>
        <fullName evidence="5">S-layer homology domain-containing protein</fullName>
    </submittedName>
</protein>
<dbReference type="Pfam" id="PF00395">
    <property type="entry name" value="SLH"/>
    <property type="match status" value="2"/>
</dbReference>
<dbReference type="InterPro" id="IPR051465">
    <property type="entry name" value="Cell_Envelope_Struct_Comp"/>
</dbReference>